<accession>A0ABQ2VQB8</accession>
<proteinExistence type="predicted"/>
<name>A0ABQ2VQB8_9ACTN</name>
<dbReference type="Proteomes" id="UP000654471">
    <property type="component" value="Unassembled WGS sequence"/>
</dbReference>
<reference evidence="3" key="1">
    <citation type="journal article" date="2019" name="Int. J. Syst. Evol. Microbiol.">
        <title>The Global Catalogue of Microorganisms (GCM) 10K type strain sequencing project: providing services to taxonomists for standard genome sequencing and annotation.</title>
        <authorList>
            <consortium name="The Broad Institute Genomics Platform"/>
            <consortium name="The Broad Institute Genome Sequencing Center for Infectious Disease"/>
            <person name="Wu L."/>
            <person name="Ma J."/>
        </authorList>
    </citation>
    <scope>NUCLEOTIDE SEQUENCE [LARGE SCALE GENOMIC DNA]</scope>
    <source>
        <strain evidence="3">JCM 3399</strain>
    </source>
</reference>
<evidence type="ECO:0000259" key="1">
    <source>
        <dbReference type="Pfam" id="PF04149"/>
    </source>
</evidence>
<dbReference type="EMBL" id="BMRP01000065">
    <property type="protein sequence ID" value="GGV00050.1"/>
    <property type="molecule type" value="Genomic_DNA"/>
</dbReference>
<evidence type="ECO:0000313" key="2">
    <source>
        <dbReference type="EMBL" id="GGV00050.1"/>
    </source>
</evidence>
<dbReference type="Pfam" id="PF04149">
    <property type="entry name" value="DUF397"/>
    <property type="match status" value="1"/>
</dbReference>
<keyword evidence="3" id="KW-1185">Reference proteome</keyword>
<organism evidence="2 3">
    <name type="scientific">Streptomyces albospinus</name>
    <dbReference type="NCBI Taxonomy" id="285515"/>
    <lineage>
        <taxon>Bacteria</taxon>
        <taxon>Bacillati</taxon>
        <taxon>Actinomycetota</taxon>
        <taxon>Actinomycetes</taxon>
        <taxon>Kitasatosporales</taxon>
        <taxon>Streptomycetaceae</taxon>
        <taxon>Streptomyces</taxon>
    </lineage>
</organism>
<gene>
    <name evidence="2" type="ORF">GCM10010211_79270</name>
</gene>
<dbReference type="InterPro" id="IPR007278">
    <property type="entry name" value="DUF397"/>
</dbReference>
<evidence type="ECO:0000313" key="3">
    <source>
        <dbReference type="Proteomes" id="UP000654471"/>
    </source>
</evidence>
<dbReference type="RefSeq" id="WP_189308246.1">
    <property type="nucleotide sequence ID" value="NZ_BMRP01000065.1"/>
</dbReference>
<sequence length="70" mass="7533">MTVESAKQDTYQLVWVKSSYSSEEGGECVEVAPGSTDVHIRDSKDITRSALRASPAAWAAFVDFAIAQPA</sequence>
<feature type="domain" description="DUF397" evidence="1">
    <location>
        <begin position="13"/>
        <end position="63"/>
    </location>
</feature>
<comment type="caution">
    <text evidence="2">The sequence shown here is derived from an EMBL/GenBank/DDBJ whole genome shotgun (WGS) entry which is preliminary data.</text>
</comment>
<protein>
    <recommendedName>
        <fullName evidence="1">DUF397 domain-containing protein</fullName>
    </recommendedName>
</protein>